<feature type="transmembrane region" description="Helical" evidence="2">
    <location>
        <begin position="86"/>
        <end position="103"/>
    </location>
</feature>
<evidence type="ECO:0000313" key="4">
    <source>
        <dbReference type="Proteomes" id="UP000295764"/>
    </source>
</evidence>
<accession>A0A4R6DG39</accession>
<protein>
    <submittedName>
        <fullName evidence="3">Uncharacterized protein</fullName>
    </submittedName>
</protein>
<sequence length="163" mass="17319">MTGADDVVGGEVGRGGAGGEGVGDDVARAERRRRRARREQDERRIALVAVVVLCAVPFLMFGNLVSTLRLIGGNEEGLASIRTYEVLLVLAPIAFLVAMVLGARTGRRGVLLLALTMVPIVLITAYVFAVPQGRWHSPNGFTFPSRDVPACYSGTDSCAEYGG</sequence>
<evidence type="ECO:0000256" key="2">
    <source>
        <dbReference type="SAM" id="Phobius"/>
    </source>
</evidence>
<evidence type="ECO:0000256" key="1">
    <source>
        <dbReference type="SAM" id="MobiDB-lite"/>
    </source>
</evidence>
<organism evidence="3 4">
    <name type="scientific">Curtobacterium flaccumfaciens</name>
    <dbReference type="NCBI Taxonomy" id="2035"/>
    <lineage>
        <taxon>Bacteria</taxon>
        <taxon>Bacillati</taxon>
        <taxon>Actinomycetota</taxon>
        <taxon>Actinomycetes</taxon>
        <taxon>Micrococcales</taxon>
        <taxon>Microbacteriaceae</taxon>
        <taxon>Curtobacterium</taxon>
    </lineage>
</organism>
<comment type="caution">
    <text evidence="3">The sequence shown here is derived from an EMBL/GenBank/DDBJ whole genome shotgun (WGS) entry which is preliminary data.</text>
</comment>
<name>A0A4R6DG39_9MICO</name>
<evidence type="ECO:0000313" key="3">
    <source>
        <dbReference type="EMBL" id="TDN43591.1"/>
    </source>
</evidence>
<gene>
    <name evidence="3" type="ORF">EDF64_10716</name>
</gene>
<dbReference type="RefSeq" id="WP_133520040.1">
    <property type="nucleotide sequence ID" value="NZ_SNVW01000007.1"/>
</dbReference>
<feature type="compositionally biased region" description="Gly residues" evidence="1">
    <location>
        <begin position="10"/>
        <end position="21"/>
    </location>
</feature>
<keyword evidence="2" id="KW-0472">Membrane</keyword>
<reference evidence="3 4" key="1">
    <citation type="submission" date="2019-03" db="EMBL/GenBank/DDBJ databases">
        <title>Genomic analyses of the natural microbiome of Caenorhabditis elegans.</title>
        <authorList>
            <person name="Samuel B."/>
        </authorList>
    </citation>
    <scope>NUCLEOTIDE SEQUENCE [LARGE SCALE GENOMIC DNA]</scope>
    <source>
        <strain evidence="3 4">JUb65</strain>
    </source>
</reference>
<dbReference type="OrthoDB" id="5020432at2"/>
<dbReference type="EMBL" id="SNVW01000007">
    <property type="protein sequence ID" value="TDN43591.1"/>
    <property type="molecule type" value="Genomic_DNA"/>
</dbReference>
<keyword evidence="2" id="KW-0812">Transmembrane</keyword>
<feature type="region of interest" description="Disordered" evidence="1">
    <location>
        <begin position="1"/>
        <end position="34"/>
    </location>
</feature>
<feature type="transmembrane region" description="Helical" evidence="2">
    <location>
        <begin position="45"/>
        <end position="66"/>
    </location>
</feature>
<dbReference type="AlphaFoldDB" id="A0A4R6DG39"/>
<dbReference type="Proteomes" id="UP000295764">
    <property type="component" value="Unassembled WGS sequence"/>
</dbReference>
<keyword evidence="2" id="KW-1133">Transmembrane helix</keyword>
<proteinExistence type="predicted"/>
<feature type="transmembrane region" description="Helical" evidence="2">
    <location>
        <begin position="110"/>
        <end position="129"/>
    </location>
</feature>